<dbReference type="Proteomes" id="UP000002208">
    <property type="component" value="Plasmid 1"/>
</dbReference>
<dbReference type="KEGG" id="ddr:Deide_1p01731"/>
<keyword evidence="1" id="KW-0614">Plasmid</keyword>
<name>C1D2I7_DEIDV</name>
<proteinExistence type="predicted"/>
<dbReference type="HOGENOM" id="CLU_2069217_0_0_0"/>
<gene>
    <name evidence="1" type="ordered locus">Deide_1p01731</name>
</gene>
<protein>
    <submittedName>
        <fullName evidence="1">Uncharacterized protein</fullName>
    </submittedName>
</protein>
<organism evidence="1 2">
    <name type="scientific">Deinococcus deserti (strain DSM 17065 / CIP 109153 / LMG 22923 / VCD115)</name>
    <dbReference type="NCBI Taxonomy" id="546414"/>
    <lineage>
        <taxon>Bacteria</taxon>
        <taxon>Thermotogati</taxon>
        <taxon>Deinococcota</taxon>
        <taxon>Deinococci</taxon>
        <taxon>Deinococcales</taxon>
        <taxon>Deinococcaceae</taxon>
        <taxon>Deinococcus</taxon>
    </lineage>
</organism>
<geneLocation type="plasmid" evidence="2">
    <name>pDeide1</name>
</geneLocation>
<dbReference type="EMBL" id="CP001115">
    <property type="protein sequence ID" value="ACO47626.1"/>
    <property type="molecule type" value="Genomic_DNA"/>
</dbReference>
<evidence type="ECO:0000313" key="2">
    <source>
        <dbReference type="Proteomes" id="UP000002208"/>
    </source>
</evidence>
<dbReference type="AlphaFoldDB" id="C1D2I7"/>
<sequence>MDDMYLGDVVKGFWRYASAMFLGWDWSGATLAVRLAASVVCVIPAQLLSVISCPELTQQGPPDTSTFPGEGISLRKSGVEWPTSGVWTEPAHKISRRNTLARDYGWGAFPVSLLCQAP</sequence>
<evidence type="ECO:0000313" key="1">
    <source>
        <dbReference type="EMBL" id="ACO47626.1"/>
    </source>
</evidence>
<reference evidence="1 2" key="1">
    <citation type="journal article" date="2009" name="PLoS Genet.">
        <title>Alliance of proteomics and genomics to unravel the specificities of Sahara bacterium Deinococcus deserti.</title>
        <authorList>
            <person name="de Groot A."/>
            <person name="Dulermo R."/>
            <person name="Ortet P."/>
            <person name="Blanchard L."/>
            <person name="Guerin P."/>
            <person name="Fernandez B."/>
            <person name="Vacherie B."/>
            <person name="Dossat C."/>
            <person name="Jolivet E."/>
            <person name="Siguier P."/>
            <person name="Chandler M."/>
            <person name="Barakat M."/>
            <person name="Dedieu A."/>
            <person name="Barbe V."/>
            <person name="Heulin T."/>
            <person name="Sommer S."/>
            <person name="Achouak W."/>
            <person name="Armengaud J."/>
        </authorList>
    </citation>
    <scope>NUCLEOTIDE SEQUENCE [LARGE SCALE GENOMIC DNA]</scope>
    <source>
        <strain evidence="2">DSM 17065 / CIP 109153 / LMG 22923 / VCD115</strain>
        <plasmid evidence="2">pDeide1</plasmid>
    </source>
</reference>
<accession>C1D2I7</accession>
<keyword evidence="2" id="KW-1185">Reference proteome</keyword>